<keyword evidence="3" id="KW-1185">Reference proteome</keyword>
<protein>
    <submittedName>
        <fullName evidence="2">Uncharacterized protein</fullName>
    </submittedName>
</protein>
<evidence type="ECO:0000313" key="2">
    <source>
        <dbReference type="EMBL" id="GMT03540.1"/>
    </source>
</evidence>
<evidence type="ECO:0000256" key="1">
    <source>
        <dbReference type="SAM" id="SignalP"/>
    </source>
</evidence>
<organism evidence="2 3">
    <name type="scientific">Pristionchus entomophagus</name>
    <dbReference type="NCBI Taxonomy" id="358040"/>
    <lineage>
        <taxon>Eukaryota</taxon>
        <taxon>Metazoa</taxon>
        <taxon>Ecdysozoa</taxon>
        <taxon>Nematoda</taxon>
        <taxon>Chromadorea</taxon>
        <taxon>Rhabditida</taxon>
        <taxon>Rhabditina</taxon>
        <taxon>Diplogasteromorpha</taxon>
        <taxon>Diplogasteroidea</taxon>
        <taxon>Neodiplogasteridae</taxon>
        <taxon>Pristionchus</taxon>
    </lineage>
</organism>
<sequence>IHSLLFSFTMKWARCTLLIGSIAAFQMLNSVNEVEGQAFFTRMASLSDEAKEAASGIAALFVNSLDDEDGVTDAEALDMFLALPAHVQHELKHVFPEFFEDELTEEDDRMDKQSRAFVLR</sequence>
<feature type="non-terminal residue" evidence="2">
    <location>
        <position position="1"/>
    </location>
</feature>
<dbReference type="EMBL" id="BTSX01000006">
    <property type="protein sequence ID" value="GMT03540.1"/>
    <property type="molecule type" value="Genomic_DNA"/>
</dbReference>
<gene>
    <name evidence="2" type="ORF">PENTCL1PPCAC_25714</name>
</gene>
<proteinExistence type="predicted"/>
<dbReference type="Proteomes" id="UP001432027">
    <property type="component" value="Unassembled WGS sequence"/>
</dbReference>
<reference evidence="2" key="1">
    <citation type="submission" date="2023-10" db="EMBL/GenBank/DDBJ databases">
        <title>Genome assembly of Pristionchus species.</title>
        <authorList>
            <person name="Yoshida K."/>
            <person name="Sommer R.J."/>
        </authorList>
    </citation>
    <scope>NUCLEOTIDE SEQUENCE</scope>
    <source>
        <strain evidence="2">RS0144</strain>
    </source>
</reference>
<evidence type="ECO:0000313" key="3">
    <source>
        <dbReference type="Proteomes" id="UP001432027"/>
    </source>
</evidence>
<dbReference type="AlphaFoldDB" id="A0AAV5UBK9"/>
<comment type="caution">
    <text evidence="2">The sequence shown here is derived from an EMBL/GenBank/DDBJ whole genome shotgun (WGS) entry which is preliminary data.</text>
</comment>
<name>A0AAV5UBK9_9BILA</name>
<feature type="chain" id="PRO_5043574066" evidence="1">
    <location>
        <begin position="25"/>
        <end position="120"/>
    </location>
</feature>
<feature type="signal peptide" evidence="1">
    <location>
        <begin position="1"/>
        <end position="24"/>
    </location>
</feature>
<keyword evidence="1" id="KW-0732">Signal</keyword>
<accession>A0AAV5UBK9</accession>